<evidence type="ECO:0000256" key="4">
    <source>
        <dbReference type="ARBA" id="ARBA00023157"/>
    </source>
</evidence>
<dbReference type="Gene3D" id="2.40.10.10">
    <property type="entry name" value="Trypsin-like serine proteases"/>
    <property type="match status" value="1"/>
</dbReference>
<dbReference type="CDD" id="cd00190">
    <property type="entry name" value="Tryp_SPc"/>
    <property type="match status" value="1"/>
</dbReference>
<evidence type="ECO:0000259" key="6">
    <source>
        <dbReference type="PROSITE" id="PS50240"/>
    </source>
</evidence>
<dbReference type="GO" id="GO:0006508">
    <property type="term" value="P:proteolysis"/>
    <property type="evidence" value="ECO:0007669"/>
    <property type="project" value="UniProtKB-KW"/>
</dbReference>
<evidence type="ECO:0000256" key="2">
    <source>
        <dbReference type="ARBA" id="ARBA00022801"/>
    </source>
</evidence>
<keyword evidence="3 5" id="KW-0720">Serine protease</keyword>
<keyword evidence="4" id="KW-1015">Disulfide bond</keyword>
<dbReference type="SUPFAM" id="SSF50494">
    <property type="entry name" value="Trypsin-like serine proteases"/>
    <property type="match status" value="1"/>
</dbReference>
<dbReference type="InterPro" id="IPR001254">
    <property type="entry name" value="Trypsin_dom"/>
</dbReference>
<protein>
    <submittedName>
        <fullName evidence="8">Peptidase S1 domain-containing protein</fullName>
    </submittedName>
</protein>
<accession>A0A915HLB1</accession>
<dbReference type="PROSITE" id="PS50240">
    <property type="entry name" value="TRYPSIN_DOM"/>
    <property type="match status" value="1"/>
</dbReference>
<organism evidence="7 8">
    <name type="scientific">Romanomermis culicivorax</name>
    <name type="common">Nematode worm</name>
    <dbReference type="NCBI Taxonomy" id="13658"/>
    <lineage>
        <taxon>Eukaryota</taxon>
        <taxon>Metazoa</taxon>
        <taxon>Ecdysozoa</taxon>
        <taxon>Nematoda</taxon>
        <taxon>Enoplea</taxon>
        <taxon>Dorylaimia</taxon>
        <taxon>Mermithida</taxon>
        <taxon>Mermithoidea</taxon>
        <taxon>Mermithidae</taxon>
        <taxon>Romanomermis</taxon>
    </lineage>
</organism>
<name>A0A915HLB1_ROMCU</name>
<dbReference type="FunFam" id="2.40.10.10:FF:000003">
    <property type="entry name" value="Transmembrane serine protease 3"/>
    <property type="match status" value="1"/>
</dbReference>
<dbReference type="Pfam" id="PF00089">
    <property type="entry name" value="Trypsin"/>
    <property type="match status" value="1"/>
</dbReference>
<dbReference type="AlphaFoldDB" id="A0A915HLB1"/>
<keyword evidence="7" id="KW-1185">Reference proteome</keyword>
<feature type="domain" description="Peptidase S1" evidence="6">
    <location>
        <begin position="48"/>
        <end position="281"/>
    </location>
</feature>
<keyword evidence="1 5" id="KW-0645">Protease</keyword>
<dbReference type="PRINTS" id="PR00722">
    <property type="entry name" value="CHYMOTRYPSIN"/>
</dbReference>
<evidence type="ECO:0000313" key="8">
    <source>
        <dbReference type="WBParaSite" id="nRc.2.0.1.t02132-RA"/>
    </source>
</evidence>
<dbReference type="PANTHER" id="PTHR24252">
    <property type="entry name" value="ACROSIN-RELATED"/>
    <property type="match status" value="1"/>
</dbReference>
<evidence type="ECO:0000256" key="5">
    <source>
        <dbReference type="RuleBase" id="RU363034"/>
    </source>
</evidence>
<reference evidence="8" key="1">
    <citation type="submission" date="2022-11" db="UniProtKB">
        <authorList>
            <consortium name="WormBaseParasite"/>
        </authorList>
    </citation>
    <scope>IDENTIFICATION</scope>
</reference>
<proteinExistence type="predicted"/>
<dbReference type="InterPro" id="IPR043504">
    <property type="entry name" value="Peptidase_S1_PA_chymotrypsin"/>
</dbReference>
<keyword evidence="2 5" id="KW-0378">Hydrolase</keyword>
<dbReference type="PROSITE" id="PS00135">
    <property type="entry name" value="TRYPSIN_SER"/>
    <property type="match status" value="1"/>
</dbReference>
<evidence type="ECO:0000313" key="7">
    <source>
        <dbReference type="Proteomes" id="UP000887565"/>
    </source>
</evidence>
<dbReference type="PANTHER" id="PTHR24252:SF7">
    <property type="entry name" value="HYALIN"/>
    <property type="match status" value="1"/>
</dbReference>
<evidence type="ECO:0000256" key="3">
    <source>
        <dbReference type="ARBA" id="ARBA00022825"/>
    </source>
</evidence>
<dbReference type="InterPro" id="IPR001314">
    <property type="entry name" value="Peptidase_S1A"/>
</dbReference>
<sequence>QIRTTVTSLNTETTTSSQTWSSCGYTSQKPRISEFILTRSYTATTFRIVGGTEATPHSFPWLVSLQYGGRHLCGGALIHPRFILTAAHCLVHRAPTLYKAVLGAHNIMKQEEVQQRIDAVRLIPHPQYGAPNEDSNDVGLFQLATEVKYTNSVNIICMSRWDPEPGRQCVVAGWGWIDFQRGWPARVQQVVVPLMNTSVCDDEDHYWNKIDDSMLCAGYEEGGRDSCQGDSGGPLVYYNSTFKQFFTVGVVSWGDDCGEPLKPGVYSRISKAYDWIFSYLNP</sequence>
<dbReference type="GO" id="GO:0004252">
    <property type="term" value="F:serine-type endopeptidase activity"/>
    <property type="evidence" value="ECO:0007669"/>
    <property type="project" value="InterPro"/>
</dbReference>
<evidence type="ECO:0000256" key="1">
    <source>
        <dbReference type="ARBA" id="ARBA00022670"/>
    </source>
</evidence>
<dbReference type="InterPro" id="IPR018114">
    <property type="entry name" value="TRYPSIN_HIS"/>
</dbReference>
<dbReference type="InterPro" id="IPR033116">
    <property type="entry name" value="TRYPSIN_SER"/>
</dbReference>
<dbReference type="InterPro" id="IPR009003">
    <property type="entry name" value="Peptidase_S1_PA"/>
</dbReference>
<dbReference type="WBParaSite" id="nRc.2.0.1.t02132-RA">
    <property type="protein sequence ID" value="nRc.2.0.1.t02132-RA"/>
    <property type="gene ID" value="nRc.2.0.1.g02132"/>
</dbReference>
<dbReference type="SMART" id="SM00020">
    <property type="entry name" value="Tryp_SPc"/>
    <property type="match status" value="1"/>
</dbReference>
<dbReference type="PROSITE" id="PS00134">
    <property type="entry name" value="TRYPSIN_HIS"/>
    <property type="match status" value="1"/>
</dbReference>
<dbReference type="Proteomes" id="UP000887565">
    <property type="component" value="Unplaced"/>
</dbReference>